<evidence type="ECO:0000313" key="2">
    <source>
        <dbReference type="EMBL" id="MBD3107277.1"/>
    </source>
</evidence>
<proteinExistence type="predicted"/>
<dbReference type="RefSeq" id="WP_190996812.1">
    <property type="nucleotide sequence ID" value="NZ_JACXSI010000004.1"/>
</dbReference>
<dbReference type="NCBIfam" id="TIGR03082">
    <property type="entry name" value="Gneg_AbrB_dup"/>
    <property type="match status" value="2"/>
</dbReference>
<sequence length="368" mass="40514">MKRWSSIKEKSAQLGASFIAAFIGGWLFTLIHAPIPWLLGPMTALLLVSRIKNMTFIWPKALRDTGLVIVGYSIGLSFTYEAFADIVKHLPSMLLLTCFIILMCSFVAFLVSKISGIDYPTALTSSIPGGLSQIVVFAEEVKAINITIVTFFHVTRVILVVFLFPFLVFNSAFTGEEAATVNALSQWDGLFPGIFFFVVICVIAAKLAKKWRVPAPFFLGPVFAVMILTLSGLEGPELPAELLDVSKFLVGGYIGCLLKTEKLVNKKKLIPLAVFSSVLLICTTLACSIFLANLHNLSYITSFLSLAPGGMDQMGIIAHEVDADLSTVASFQLFRMLFIYILIPPMLRLVLKWNDKKISNKDIRTNAD</sequence>
<dbReference type="EMBL" id="JACXSI010000004">
    <property type="protein sequence ID" value="MBD3107277.1"/>
    <property type="molecule type" value="Genomic_DNA"/>
</dbReference>
<dbReference type="InterPro" id="IPR017516">
    <property type="entry name" value="AbrB_dup"/>
</dbReference>
<dbReference type="Pfam" id="PF05145">
    <property type="entry name" value="AbrB"/>
    <property type="match status" value="1"/>
</dbReference>
<feature type="transmembrane region" description="Helical" evidence="1">
    <location>
        <begin position="143"/>
        <end position="169"/>
    </location>
</feature>
<feature type="transmembrane region" description="Helical" evidence="1">
    <location>
        <begin position="90"/>
        <end position="111"/>
    </location>
</feature>
<keyword evidence="1" id="KW-0812">Transmembrane</keyword>
<dbReference type="PANTHER" id="PTHR38457:SF1">
    <property type="entry name" value="REGULATOR ABRB-RELATED"/>
    <property type="match status" value="1"/>
</dbReference>
<dbReference type="GO" id="GO:0016020">
    <property type="term" value="C:membrane"/>
    <property type="evidence" value="ECO:0007669"/>
    <property type="project" value="InterPro"/>
</dbReference>
<protein>
    <submittedName>
        <fullName evidence="2">AbrB family transcriptional regulator</fullName>
    </submittedName>
</protein>
<reference evidence="2" key="1">
    <citation type="submission" date="2020-09" db="EMBL/GenBank/DDBJ databases">
        <title>Bacillus faecalis sp. nov., a moderately halophilic bacterium isolated from cow faeces.</title>
        <authorList>
            <person name="Jiang L."/>
            <person name="Lee J."/>
        </authorList>
    </citation>
    <scope>NUCLEOTIDE SEQUENCE</scope>
    <source>
        <strain evidence="2">AGMB 02131</strain>
    </source>
</reference>
<name>A0A927CV31_9BACI</name>
<gene>
    <name evidence="2" type="ORF">IEO70_02780</name>
</gene>
<keyword evidence="3" id="KW-1185">Reference proteome</keyword>
<keyword evidence="1" id="KW-1133">Transmembrane helix</keyword>
<dbReference type="PIRSF" id="PIRSF038991">
    <property type="entry name" value="Protein_AbrB"/>
    <property type="match status" value="1"/>
</dbReference>
<comment type="caution">
    <text evidence="2">The sequence shown here is derived from an EMBL/GenBank/DDBJ whole genome shotgun (WGS) entry which is preliminary data.</text>
</comment>
<dbReference type="Proteomes" id="UP000602076">
    <property type="component" value="Unassembled WGS sequence"/>
</dbReference>
<keyword evidence="1" id="KW-0472">Membrane</keyword>
<accession>A0A927CV31</accession>
<feature type="transmembrane region" description="Helical" evidence="1">
    <location>
        <begin position="333"/>
        <end position="351"/>
    </location>
</feature>
<feature type="transmembrane region" description="Helical" evidence="1">
    <location>
        <begin position="12"/>
        <end position="29"/>
    </location>
</feature>
<evidence type="ECO:0000313" key="3">
    <source>
        <dbReference type="Proteomes" id="UP000602076"/>
    </source>
</evidence>
<feature type="transmembrane region" description="Helical" evidence="1">
    <location>
        <begin position="270"/>
        <end position="292"/>
    </location>
</feature>
<dbReference type="PANTHER" id="PTHR38457">
    <property type="entry name" value="REGULATOR ABRB-RELATED"/>
    <property type="match status" value="1"/>
</dbReference>
<feature type="transmembrane region" description="Helical" evidence="1">
    <location>
        <begin position="215"/>
        <end position="233"/>
    </location>
</feature>
<dbReference type="GO" id="GO:0010468">
    <property type="term" value="P:regulation of gene expression"/>
    <property type="evidence" value="ECO:0007669"/>
    <property type="project" value="InterPro"/>
</dbReference>
<evidence type="ECO:0000256" key="1">
    <source>
        <dbReference type="SAM" id="Phobius"/>
    </source>
</evidence>
<organism evidence="2 3">
    <name type="scientific">Peribacillus faecalis</name>
    <dbReference type="NCBI Taxonomy" id="2772559"/>
    <lineage>
        <taxon>Bacteria</taxon>
        <taxon>Bacillati</taxon>
        <taxon>Bacillota</taxon>
        <taxon>Bacilli</taxon>
        <taxon>Bacillales</taxon>
        <taxon>Bacillaceae</taxon>
        <taxon>Peribacillus</taxon>
    </lineage>
</organism>
<feature type="transmembrane region" description="Helical" evidence="1">
    <location>
        <begin position="189"/>
        <end position="208"/>
    </location>
</feature>
<dbReference type="InterPro" id="IPR007820">
    <property type="entry name" value="AbrB_fam"/>
</dbReference>
<dbReference type="AlphaFoldDB" id="A0A927CV31"/>